<dbReference type="Proteomes" id="UP000756530">
    <property type="component" value="Unassembled WGS sequence"/>
</dbReference>
<evidence type="ECO:0000259" key="1">
    <source>
        <dbReference type="Pfam" id="PF08327"/>
    </source>
</evidence>
<accession>A0ABS6SWZ5</accession>
<organism evidence="2 3">
    <name type="scientific">Maritimibacter dapengensis</name>
    <dbReference type="NCBI Taxonomy" id="2836868"/>
    <lineage>
        <taxon>Bacteria</taxon>
        <taxon>Pseudomonadati</taxon>
        <taxon>Pseudomonadota</taxon>
        <taxon>Alphaproteobacteria</taxon>
        <taxon>Rhodobacterales</taxon>
        <taxon>Roseobacteraceae</taxon>
        <taxon>Maritimibacter</taxon>
    </lineage>
</organism>
<dbReference type="Pfam" id="PF08327">
    <property type="entry name" value="AHSA1"/>
    <property type="match status" value="1"/>
</dbReference>
<sequence length="157" mass="17588">MPKPLTFELVGDTQIVVTREFDAPPALVWRAHTEPELVAKWQAGFDGWDLKVTEFDFSVGGRYRLDYSGPDDATMSITGTFLEVDAPYRIVQEEIMLMPDPTPANHVETRFSEQGAGTRMVMTMTLPDAETRKAMMDTGMLDGMEFSYQALDALELA</sequence>
<reference evidence="2 3" key="1">
    <citation type="submission" date="2021-05" db="EMBL/GenBank/DDBJ databases">
        <title>Culturable bacteria isolated from Daya Bay.</title>
        <authorList>
            <person name="Zheng W."/>
            <person name="Yu S."/>
            <person name="Huang Y."/>
        </authorList>
    </citation>
    <scope>NUCLEOTIDE SEQUENCE [LARGE SCALE GENOMIC DNA]</scope>
    <source>
        <strain evidence="2 3">DP4N28-5</strain>
    </source>
</reference>
<dbReference type="EMBL" id="JAHUZE010000001">
    <property type="protein sequence ID" value="MBV7377481.1"/>
    <property type="molecule type" value="Genomic_DNA"/>
</dbReference>
<gene>
    <name evidence="2" type="ORF">KJP28_00985</name>
</gene>
<feature type="domain" description="Activator of Hsp90 ATPase homologue 1/2-like C-terminal" evidence="1">
    <location>
        <begin position="22"/>
        <end position="154"/>
    </location>
</feature>
<protein>
    <submittedName>
        <fullName evidence="2">SRPBCC domain-containing protein</fullName>
    </submittedName>
</protein>
<dbReference type="InterPro" id="IPR013538">
    <property type="entry name" value="ASHA1/2-like_C"/>
</dbReference>
<name>A0ABS6SWZ5_9RHOB</name>
<evidence type="ECO:0000313" key="3">
    <source>
        <dbReference type="Proteomes" id="UP000756530"/>
    </source>
</evidence>
<dbReference type="RefSeq" id="WP_218390368.1">
    <property type="nucleotide sequence ID" value="NZ_JAHUZE010000001.1"/>
</dbReference>
<evidence type="ECO:0000313" key="2">
    <source>
        <dbReference type="EMBL" id="MBV7377481.1"/>
    </source>
</evidence>
<comment type="caution">
    <text evidence="2">The sequence shown here is derived from an EMBL/GenBank/DDBJ whole genome shotgun (WGS) entry which is preliminary data.</text>
</comment>
<keyword evidence="3" id="KW-1185">Reference proteome</keyword>
<proteinExistence type="predicted"/>